<dbReference type="InterPro" id="IPR002104">
    <property type="entry name" value="Integrase_catalytic"/>
</dbReference>
<dbReference type="AlphaFoldDB" id="A0A0H4SZZ6"/>
<accession>A0A0H4SZZ6</accession>
<name>A0A0H4SZZ6_9BACT</name>
<dbReference type="Gene3D" id="1.10.443.10">
    <property type="entry name" value="Intergrase catalytic core"/>
    <property type="match status" value="1"/>
</dbReference>
<feature type="domain" description="Tyr recombinase" evidence="2">
    <location>
        <begin position="1"/>
        <end position="65"/>
    </location>
</feature>
<proteinExistence type="predicted"/>
<organism evidence="3">
    <name type="scientific">uncultured Microgenomates bacterium Rifle_16ft_4_minimus_1180</name>
    <dbReference type="NCBI Taxonomy" id="1665106"/>
    <lineage>
        <taxon>Bacteria</taxon>
        <taxon>Candidatus Microgenomatota</taxon>
        <taxon>environmental samples</taxon>
    </lineage>
</organism>
<dbReference type="InterPro" id="IPR013762">
    <property type="entry name" value="Integrase-like_cat_sf"/>
</dbReference>
<keyword evidence="1" id="KW-0233">DNA recombination</keyword>
<dbReference type="GO" id="GO:0006310">
    <property type="term" value="P:DNA recombination"/>
    <property type="evidence" value="ECO:0007669"/>
    <property type="project" value="UniProtKB-KW"/>
</dbReference>
<dbReference type="EMBL" id="KT006940">
    <property type="protein sequence ID" value="AKQ00861.1"/>
    <property type="molecule type" value="Genomic_DNA"/>
</dbReference>
<evidence type="ECO:0000313" key="3">
    <source>
        <dbReference type="EMBL" id="AKQ00861.1"/>
    </source>
</evidence>
<dbReference type="SUPFAM" id="SSF56349">
    <property type="entry name" value="DNA breaking-rejoining enzymes"/>
    <property type="match status" value="1"/>
</dbReference>
<reference evidence="3" key="1">
    <citation type="journal article" date="2015" name="ISME J.">
        <title>Aquifer environment selects for microbial species cohorts in sediment and groundwater.</title>
        <authorList>
            <person name="Hug L.A."/>
            <person name="Thomas B.C."/>
            <person name="Brown C.T."/>
            <person name="Frischkorn K.R."/>
            <person name="Williams K.H."/>
            <person name="Tringe S.G."/>
            <person name="Banfield J.F."/>
        </authorList>
    </citation>
    <scope>NUCLEOTIDE SEQUENCE</scope>
</reference>
<dbReference type="PROSITE" id="PS51898">
    <property type="entry name" value="TYR_RECOMBINASE"/>
    <property type="match status" value="1"/>
</dbReference>
<dbReference type="GO" id="GO:0003677">
    <property type="term" value="F:DNA binding"/>
    <property type="evidence" value="ECO:0007669"/>
    <property type="project" value="InterPro"/>
</dbReference>
<dbReference type="InterPro" id="IPR011010">
    <property type="entry name" value="DNA_brk_join_enz"/>
</dbReference>
<dbReference type="GO" id="GO:0015074">
    <property type="term" value="P:DNA integration"/>
    <property type="evidence" value="ECO:0007669"/>
    <property type="project" value="InterPro"/>
</dbReference>
<dbReference type="Pfam" id="PF00589">
    <property type="entry name" value="Phage_integrase"/>
    <property type="match status" value="1"/>
</dbReference>
<evidence type="ECO:0000259" key="2">
    <source>
        <dbReference type="PROSITE" id="PS51898"/>
    </source>
</evidence>
<sequence>MPAKYLQRAGVKGAAIHSLRHSFATQHIKKGTSLETIQQVMGHQDIRTTEAYTTLAREVLSKELQENAL</sequence>
<protein>
    <submittedName>
        <fullName evidence="3">XerC/D integrase-recombinase protein, integrase/recombinase XerD</fullName>
    </submittedName>
</protein>
<evidence type="ECO:0000256" key="1">
    <source>
        <dbReference type="ARBA" id="ARBA00023172"/>
    </source>
</evidence>